<dbReference type="RefSeq" id="WP_093754219.1">
    <property type="nucleotide sequence ID" value="NZ_BSYN01000009.1"/>
</dbReference>
<organism evidence="1 2">
    <name type="scientific">Tepidimicrobium xylanilyticum</name>
    <dbReference type="NCBI Taxonomy" id="1123352"/>
    <lineage>
        <taxon>Bacteria</taxon>
        <taxon>Bacillati</taxon>
        <taxon>Bacillota</taxon>
        <taxon>Tissierellia</taxon>
        <taxon>Tissierellales</taxon>
        <taxon>Tepidimicrobiaceae</taxon>
        <taxon>Tepidimicrobium</taxon>
    </lineage>
</organism>
<evidence type="ECO:0000313" key="1">
    <source>
        <dbReference type="EMBL" id="SDX56062.1"/>
    </source>
</evidence>
<dbReference type="AlphaFoldDB" id="A0A1H3CP81"/>
<keyword evidence="2" id="KW-1185">Reference proteome</keyword>
<protein>
    <submittedName>
        <fullName evidence="1">Competence protein ComFB</fullName>
    </submittedName>
</protein>
<dbReference type="InterPro" id="IPR019657">
    <property type="entry name" value="ComFB"/>
</dbReference>
<dbReference type="Pfam" id="PF10719">
    <property type="entry name" value="ComFB"/>
    <property type="match status" value="1"/>
</dbReference>
<sequence>MELVNLMEDEVIFAIDKILEDRDDICTCDKCKLDIAAITLNNLKPRYVVTERGKLYGRVDTLNYQFSADLIKEITKAIEIVGAEPQHE</sequence>
<name>A0A1H3CP81_9FIRM</name>
<accession>A0A1H3CP81</accession>
<evidence type="ECO:0000313" key="2">
    <source>
        <dbReference type="Proteomes" id="UP000198828"/>
    </source>
</evidence>
<reference evidence="1 2" key="1">
    <citation type="submission" date="2016-10" db="EMBL/GenBank/DDBJ databases">
        <authorList>
            <person name="de Groot N.N."/>
        </authorList>
    </citation>
    <scope>NUCLEOTIDE SEQUENCE [LARGE SCALE GENOMIC DNA]</scope>
    <source>
        <strain evidence="1 2">DSM 23310</strain>
    </source>
</reference>
<dbReference type="EMBL" id="FNNG01000013">
    <property type="protein sequence ID" value="SDX56062.1"/>
    <property type="molecule type" value="Genomic_DNA"/>
</dbReference>
<dbReference type="Proteomes" id="UP000198828">
    <property type="component" value="Unassembled WGS sequence"/>
</dbReference>
<proteinExistence type="predicted"/>
<gene>
    <name evidence="1" type="ORF">SAMN05660923_02515</name>
</gene>
<dbReference type="OrthoDB" id="5616024at2"/>